<dbReference type="EMBL" id="PEUT01000053">
    <property type="protein sequence ID" value="PIV13579.1"/>
    <property type="molecule type" value="Genomic_DNA"/>
</dbReference>
<evidence type="ECO:0000313" key="2">
    <source>
        <dbReference type="EMBL" id="PIN66432.1"/>
    </source>
</evidence>
<evidence type="ECO:0000313" key="5">
    <source>
        <dbReference type="Proteomes" id="UP000230713"/>
    </source>
</evidence>
<reference evidence="5" key="2">
    <citation type="submission" date="2017-09" db="EMBL/GenBank/DDBJ databases">
        <title>Depth-based differentiation of microbial function through sediment-hosted aquifers and enrichment of novel symbionts in the deep terrestrial subsurface.</title>
        <authorList>
            <person name="Probst A.J."/>
            <person name="Ladd B."/>
            <person name="Jarett J.K."/>
            <person name="Geller-Mcgrath D.E."/>
            <person name="Sieber C.M.K."/>
            <person name="Emerson J.B."/>
            <person name="Anantharaman K."/>
            <person name="Thomas B.C."/>
            <person name="Malmstrom R."/>
            <person name="Stieglmeier M."/>
            <person name="Klingl A."/>
            <person name="Woyke T."/>
            <person name="Ryan C.M."/>
            <person name="Banfield J.F."/>
        </authorList>
    </citation>
    <scope>NUCLEOTIDE SEQUENCE [LARGE SCALE GENOMIC DNA]</scope>
</reference>
<evidence type="ECO:0000313" key="4">
    <source>
        <dbReference type="Proteomes" id="UP000229789"/>
    </source>
</evidence>
<organism evidence="2 4">
    <name type="scientific">Huberarchaeum crystalense</name>
    <dbReference type="NCBI Taxonomy" id="2014257"/>
    <lineage>
        <taxon>Archaea</taxon>
        <taxon>Candidatus Huberarchaeota</taxon>
        <taxon>Candidatus Huberarchaeia</taxon>
        <taxon>Candidatus Huberarchaeales</taxon>
        <taxon>Candidatus Huberarchaeaceae</taxon>
        <taxon>Candidatus Huberarchaeum</taxon>
    </lineage>
</organism>
<keyword evidence="1" id="KW-1133">Transmembrane helix</keyword>
<name>A0A2G9LJ01_HUBC1</name>
<accession>A0A2G9LJ01</accession>
<feature type="transmembrane region" description="Helical" evidence="1">
    <location>
        <begin position="72"/>
        <end position="93"/>
    </location>
</feature>
<reference evidence="2 4" key="1">
    <citation type="submission" date="2017-09" db="EMBL/GenBank/DDBJ databases">
        <title>Depth-based differentiation of microbial function through sediment-hosted aquifers and enrichment of novel symbionts in the deep terrestrial subsurface.</title>
        <authorList>
            <person name="Probst A.J."/>
            <person name="Ladd B."/>
            <person name="Jarett J.K."/>
            <person name="Geller-Mcgrath D.E."/>
            <person name="Sieber C.M."/>
            <person name="Emerson J.B."/>
            <person name="Anantharaman K."/>
            <person name="Thomas B.C."/>
            <person name="Malmstrom R."/>
            <person name="Stieglmeier M."/>
            <person name="Klingl A."/>
            <person name="Woyke T."/>
            <person name="Ryan C.M."/>
            <person name="Banfield J.F."/>
        </authorList>
    </citation>
    <scope>NUCLEOTIDE SEQUENCE [LARGE SCALE GENOMIC DNA]</scope>
    <source>
        <strain evidence="3">CG03_land_8_20_14_0_80_31_114</strain>
        <strain evidence="2">CG18_big_fil_WC_8_21_14_2_50_31_19</strain>
    </source>
</reference>
<dbReference type="Proteomes" id="UP000229789">
    <property type="component" value="Unassembled WGS sequence"/>
</dbReference>
<dbReference type="EMBL" id="PCUF01000038">
    <property type="protein sequence ID" value="PIN66432.1"/>
    <property type="molecule type" value="Genomic_DNA"/>
</dbReference>
<gene>
    <name evidence="3" type="ORF">COS45_02165</name>
    <name evidence="2" type="ORF">COW69_02440</name>
</gene>
<evidence type="ECO:0000256" key="1">
    <source>
        <dbReference type="SAM" id="Phobius"/>
    </source>
</evidence>
<dbReference type="Proteomes" id="UP000230713">
    <property type="component" value="Unassembled WGS sequence"/>
</dbReference>
<dbReference type="AlphaFoldDB" id="A0A2G9LJ01"/>
<keyword evidence="1" id="KW-0812">Transmembrane</keyword>
<proteinExistence type="predicted"/>
<accession>A0A2H9M3N0</accession>
<comment type="caution">
    <text evidence="2">The sequence shown here is derived from an EMBL/GenBank/DDBJ whole genome shotgun (WGS) entry which is preliminary data.</text>
</comment>
<protein>
    <submittedName>
        <fullName evidence="2">Uncharacterized protein</fullName>
    </submittedName>
</protein>
<sequence length="215" mass="24673">MKDKETRKDIEDIKEASKSRDFFDILRKRQRRNVITEAYRETEQAENAFFEERAQKHETESILDKPIVKKSIITGIFLLVLIALIVLAFVFFMQQQIDIDIKFGCASPDDGSNRIFCSTIIIPKNNLTIIDVWLHADVIKSAQCNFENSIFNDISTNWARIIATNITANQEYNCIFEIASKTNTASKAVRATLNICYPLNENNTLRCIEKKSVAL</sequence>
<keyword evidence="1" id="KW-0472">Membrane</keyword>
<evidence type="ECO:0000313" key="3">
    <source>
        <dbReference type="EMBL" id="PIV13579.1"/>
    </source>
</evidence>